<feature type="compositionally biased region" description="Polar residues" evidence="4">
    <location>
        <begin position="782"/>
        <end position="797"/>
    </location>
</feature>
<evidence type="ECO:0000256" key="4">
    <source>
        <dbReference type="SAM" id="MobiDB-lite"/>
    </source>
</evidence>
<comment type="caution">
    <text evidence="6">The sequence shown here is derived from an EMBL/GenBank/DDBJ whole genome shotgun (WGS) entry which is preliminary data.</text>
</comment>
<dbReference type="PANTHER" id="PTHR11829:SF343">
    <property type="entry name" value="FORK-HEAD DOMAIN-CONTAINING PROTEIN"/>
    <property type="match status" value="1"/>
</dbReference>
<protein>
    <submittedName>
        <fullName evidence="6">Forkhead transcription factor</fullName>
    </submittedName>
</protein>
<keyword evidence="7" id="KW-1185">Reference proteome</keyword>
<keyword evidence="1 3" id="KW-0238">DNA-binding</keyword>
<dbReference type="EMBL" id="JAFFGZ010000009">
    <property type="protein sequence ID" value="KAK4639434.1"/>
    <property type="molecule type" value="Genomic_DNA"/>
</dbReference>
<dbReference type="RefSeq" id="XP_062728410.1">
    <property type="nucleotide sequence ID" value="XM_062882363.1"/>
</dbReference>
<evidence type="ECO:0000313" key="6">
    <source>
        <dbReference type="EMBL" id="KAK4639434.1"/>
    </source>
</evidence>
<feature type="compositionally biased region" description="Polar residues" evidence="4">
    <location>
        <begin position="101"/>
        <end position="110"/>
    </location>
</feature>
<feature type="region of interest" description="Disordered" evidence="4">
    <location>
        <begin position="335"/>
        <end position="489"/>
    </location>
</feature>
<feature type="compositionally biased region" description="Low complexity" evidence="4">
    <location>
        <begin position="771"/>
        <end position="781"/>
    </location>
</feature>
<dbReference type="InterPro" id="IPR036390">
    <property type="entry name" value="WH_DNA-bd_sf"/>
</dbReference>
<reference evidence="6 7" key="1">
    <citation type="journal article" date="2023" name="bioRxiv">
        <title>High-quality genome assemblies of four members of thePodospora anserinaspecies complex.</title>
        <authorList>
            <person name="Ament-Velasquez S.L."/>
            <person name="Vogan A.A."/>
            <person name="Wallerman O."/>
            <person name="Hartmann F."/>
            <person name="Gautier V."/>
            <person name="Silar P."/>
            <person name="Giraud T."/>
            <person name="Johannesson H."/>
        </authorList>
    </citation>
    <scope>NUCLEOTIDE SEQUENCE [LARGE SCALE GENOMIC DNA]</scope>
    <source>
        <strain evidence="6 7">CBS 112042</strain>
    </source>
</reference>
<feature type="region of interest" description="Disordered" evidence="4">
    <location>
        <begin position="762"/>
        <end position="797"/>
    </location>
</feature>
<evidence type="ECO:0000313" key="7">
    <source>
        <dbReference type="Proteomes" id="UP001322138"/>
    </source>
</evidence>
<evidence type="ECO:0000259" key="5">
    <source>
        <dbReference type="PROSITE" id="PS50039"/>
    </source>
</evidence>
<evidence type="ECO:0000256" key="3">
    <source>
        <dbReference type="PROSITE-ProRule" id="PRU00089"/>
    </source>
</evidence>
<dbReference type="PROSITE" id="PS50039">
    <property type="entry name" value="FORK_HEAD_3"/>
    <property type="match status" value="1"/>
</dbReference>
<proteinExistence type="predicted"/>
<dbReference type="InterPro" id="IPR050211">
    <property type="entry name" value="FOX_domain-containing"/>
</dbReference>
<dbReference type="SMART" id="SM00339">
    <property type="entry name" value="FH"/>
    <property type="match status" value="1"/>
</dbReference>
<sequence>MVITGTIDITTSLHSTARPDMAKPPRFQASQAGFPIYEDFNFDHTAPIISNAPMPPAPKPARQPLQSADANVVLNPPTSRFVKQSPLKPSAPPSNMPLTPMKSSRSSKLSMVQMMPPSNFQQQGTDSPEKRQPVMSRFKTVAQKPQQSDFNIQQFMGKENSHPMIFPAPPQPQQFNLPLEHYYQKPSGKRLLEAAPIKELRPAKKQRVDDALPPHDSFPQIIDDGSKPGHSYATLIGMAILRSPQRRLTLAQIYKWISDTYSFYNANDAGWQNSIRHNLSLNKHFIKQERPKDDPGKGNYWAIEPGAEHLFMKEKPSRKAAAPSAENMPVMSTRLEPSQPQMPQFHEPILPPQLPIAPNSLPQLPPMPSSQQLAPASHLPELSSDATIPASDLATVDDGHDRLGENDLHDNNLYSPLPAAMHSSPPVPKRVESRHSNTPPPQRRGPGSSVSKSRTRRSFMDDSGYISSLESSAMRPGRDHSKLLTSEADRPRLRRGLAEEEIVRLRASSYDSPSKGRSQGYVPPSSSPLRQPVHSNAGQMLPPLTPAMKLKAPPKPPASVSPSTNLRLHRESIQSMVDGDSPYKRVAAMCPEVQLTPGYLMDDLFANFEHTKDDEFPEFDIFNETYTSLYALSPAGIAPTGSPVKRSVRKQRLERSHSTSALSDLAAPLSNNSASSASFLKVPAQPNNLMLETPSKVFDGLLSSPSKLFHDLQSPSKMPAALNGENLAPWLSMDDLYAPDVLGEESNDFQPIDMLAGFEKIGSSSSQASRNNNNNNNNNNNRPSQKSGLTRSYTTKF</sequence>
<dbReference type="SUPFAM" id="SSF46785">
    <property type="entry name" value="Winged helix' DNA-binding domain"/>
    <property type="match status" value="1"/>
</dbReference>
<gene>
    <name evidence="6" type="primary">HCM1</name>
    <name evidence="6" type="ORF">QC761_708160</name>
</gene>
<dbReference type="CDD" id="cd00059">
    <property type="entry name" value="FH_FOX"/>
    <property type="match status" value="1"/>
</dbReference>
<dbReference type="GeneID" id="87901845"/>
<dbReference type="PROSITE" id="PS00658">
    <property type="entry name" value="FORK_HEAD_2"/>
    <property type="match status" value="1"/>
</dbReference>
<name>A0ABR0F8Q2_9PEZI</name>
<feature type="DNA-binding region" description="Fork-head" evidence="3">
    <location>
        <begin position="227"/>
        <end position="321"/>
    </location>
</feature>
<dbReference type="InterPro" id="IPR030456">
    <property type="entry name" value="TF_fork_head_CS_2"/>
</dbReference>
<feature type="compositionally biased region" description="Basic and acidic residues" evidence="4">
    <location>
        <begin position="476"/>
        <end position="489"/>
    </location>
</feature>
<keyword evidence="2 3" id="KW-0539">Nucleus</keyword>
<feature type="region of interest" description="Disordered" evidence="4">
    <location>
        <begin position="640"/>
        <end position="665"/>
    </location>
</feature>
<dbReference type="Pfam" id="PF00250">
    <property type="entry name" value="Forkhead"/>
    <property type="match status" value="1"/>
</dbReference>
<comment type="subcellular location">
    <subcellularLocation>
        <location evidence="3">Nucleus</location>
    </subcellularLocation>
</comment>
<organism evidence="6 7">
    <name type="scientific">Podospora bellae-mahoneyi</name>
    <dbReference type="NCBI Taxonomy" id="2093777"/>
    <lineage>
        <taxon>Eukaryota</taxon>
        <taxon>Fungi</taxon>
        <taxon>Dikarya</taxon>
        <taxon>Ascomycota</taxon>
        <taxon>Pezizomycotina</taxon>
        <taxon>Sordariomycetes</taxon>
        <taxon>Sordariomycetidae</taxon>
        <taxon>Sordariales</taxon>
        <taxon>Podosporaceae</taxon>
        <taxon>Podospora</taxon>
    </lineage>
</organism>
<feature type="region of interest" description="Disordered" evidence="4">
    <location>
        <begin position="79"/>
        <end position="110"/>
    </location>
</feature>
<evidence type="ECO:0000256" key="1">
    <source>
        <dbReference type="ARBA" id="ARBA00023125"/>
    </source>
</evidence>
<accession>A0ABR0F8Q2</accession>
<dbReference type="InterPro" id="IPR001766">
    <property type="entry name" value="Fork_head_dom"/>
</dbReference>
<evidence type="ECO:0000256" key="2">
    <source>
        <dbReference type="ARBA" id="ARBA00023242"/>
    </source>
</evidence>
<feature type="domain" description="Fork-head" evidence="5">
    <location>
        <begin position="227"/>
        <end position="321"/>
    </location>
</feature>
<dbReference type="InterPro" id="IPR036388">
    <property type="entry name" value="WH-like_DNA-bd_sf"/>
</dbReference>
<dbReference type="Gene3D" id="1.10.10.10">
    <property type="entry name" value="Winged helix-like DNA-binding domain superfamily/Winged helix DNA-binding domain"/>
    <property type="match status" value="1"/>
</dbReference>
<dbReference type="PANTHER" id="PTHR11829">
    <property type="entry name" value="FORKHEAD BOX PROTEIN"/>
    <property type="match status" value="1"/>
</dbReference>
<feature type="compositionally biased region" description="Basic and acidic residues" evidence="4">
    <location>
        <begin position="397"/>
        <end position="410"/>
    </location>
</feature>
<dbReference type="Proteomes" id="UP001322138">
    <property type="component" value="Unassembled WGS sequence"/>
</dbReference>
<feature type="compositionally biased region" description="Polar residues" evidence="4">
    <location>
        <begin position="527"/>
        <end position="538"/>
    </location>
</feature>
<dbReference type="PRINTS" id="PR00053">
    <property type="entry name" value="FORKHEAD"/>
</dbReference>
<feature type="region of interest" description="Disordered" evidence="4">
    <location>
        <begin position="508"/>
        <end position="564"/>
    </location>
</feature>